<dbReference type="SUPFAM" id="SSF56112">
    <property type="entry name" value="Protein kinase-like (PK-like)"/>
    <property type="match status" value="1"/>
</dbReference>
<dbReference type="PANTHER" id="PTHR22984">
    <property type="entry name" value="SERINE/THREONINE-PROTEIN KINASE PIM"/>
    <property type="match status" value="1"/>
</dbReference>
<dbReference type="Gene3D" id="1.10.510.10">
    <property type="entry name" value="Transferase(Phosphotransferase) domain 1"/>
    <property type="match status" value="1"/>
</dbReference>
<evidence type="ECO:0000256" key="6">
    <source>
        <dbReference type="ARBA" id="ARBA00022777"/>
    </source>
</evidence>
<evidence type="ECO:0000256" key="4">
    <source>
        <dbReference type="ARBA" id="ARBA00022679"/>
    </source>
</evidence>
<evidence type="ECO:0000313" key="11">
    <source>
        <dbReference type="EMBL" id="KAL0181436.1"/>
    </source>
</evidence>
<keyword evidence="3" id="KW-0723">Serine/threonine-protein kinase</keyword>
<evidence type="ECO:0000259" key="10">
    <source>
        <dbReference type="PROSITE" id="PS50011"/>
    </source>
</evidence>
<comment type="caution">
    <text evidence="11">The sequence shown here is derived from an EMBL/GenBank/DDBJ whole genome shotgun (WGS) entry which is preliminary data.</text>
</comment>
<evidence type="ECO:0000256" key="9">
    <source>
        <dbReference type="ARBA" id="ARBA00048679"/>
    </source>
</evidence>
<dbReference type="GO" id="GO:0004674">
    <property type="term" value="F:protein serine/threonine kinase activity"/>
    <property type="evidence" value="ECO:0007669"/>
    <property type="project" value="UniProtKB-KW"/>
</dbReference>
<evidence type="ECO:0000256" key="5">
    <source>
        <dbReference type="ARBA" id="ARBA00022741"/>
    </source>
</evidence>
<reference evidence="11 12" key="1">
    <citation type="submission" date="2024-05" db="EMBL/GenBank/DDBJ databases">
        <title>Genome sequencing and assembly of Indian major carp, Cirrhinus mrigala (Hamilton, 1822).</title>
        <authorList>
            <person name="Mohindra V."/>
            <person name="Chowdhury L.M."/>
            <person name="Lal K."/>
            <person name="Jena J.K."/>
        </authorList>
    </citation>
    <scope>NUCLEOTIDE SEQUENCE [LARGE SCALE GENOMIC DNA]</scope>
    <source>
        <strain evidence="11">CM1030</strain>
        <tissue evidence="11">Blood</tissue>
    </source>
</reference>
<feature type="domain" description="Protein kinase" evidence="10">
    <location>
        <begin position="1"/>
        <end position="53"/>
    </location>
</feature>
<organism evidence="11 12">
    <name type="scientific">Cirrhinus mrigala</name>
    <name type="common">Mrigala</name>
    <dbReference type="NCBI Taxonomy" id="683832"/>
    <lineage>
        <taxon>Eukaryota</taxon>
        <taxon>Metazoa</taxon>
        <taxon>Chordata</taxon>
        <taxon>Craniata</taxon>
        <taxon>Vertebrata</taxon>
        <taxon>Euteleostomi</taxon>
        <taxon>Actinopterygii</taxon>
        <taxon>Neopterygii</taxon>
        <taxon>Teleostei</taxon>
        <taxon>Ostariophysi</taxon>
        <taxon>Cypriniformes</taxon>
        <taxon>Cyprinidae</taxon>
        <taxon>Labeoninae</taxon>
        <taxon>Labeonini</taxon>
        <taxon>Cirrhinus</taxon>
    </lineage>
</organism>
<accession>A0ABD0Q5M9</accession>
<evidence type="ECO:0000256" key="7">
    <source>
        <dbReference type="ARBA" id="ARBA00022840"/>
    </source>
</evidence>
<evidence type="ECO:0000256" key="8">
    <source>
        <dbReference type="ARBA" id="ARBA00047899"/>
    </source>
</evidence>
<comment type="catalytic activity">
    <reaction evidence="8">
        <text>L-threonyl-[protein] + ATP = O-phospho-L-threonyl-[protein] + ADP + H(+)</text>
        <dbReference type="Rhea" id="RHEA:46608"/>
        <dbReference type="Rhea" id="RHEA-COMP:11060"/>
        <dbReference type="Rhea" id="RHEA-COMP:11605"/>
        <dbReference type="ChEBI" id="CHEBI:15378"/>
        <dbReference type="ChEBI" id="CHEBI:30013"/>
        <dbReference type="ChEBI" id="CHEBI:30616"/>
        <dbReference type="ChEBI" id="CHEBI:61977"/>
        <dbReference type="ChEBI" id="CHEBI:456216"/>
        <dbReference type="EC" id="2.7.11.1"/>
    </reaction>
</comment>
<dbReference type="InterPro" id="IPR051138">
    <property type="entry name" value="PIM_Ser/Thr_kinase"/>
</dbReference>
<proteinExistence type="inferred from homology"/>
<dbReference type="PANTHER" id="PTHR22984:SF11">
    <property type="entry name" value="AURORA KINASE-RELATED"/>
    <property type="match status" value="1"/>
</dbReference>
<dbReference type="PROSITE" id="PS50011">
    <property type="entry name" value="PROTEIN_KINASE_DOM"/>
    <property type="match status" value="1"/>
</dbReference>
<protein>
    <recommendedName>
        <fullName evidence="2">non-specific serine/threonine protein kinase</fullName>
        <ecNumber evidence="2">2.7.11.1</ecNumber>
    </recommendedName>
</protein>
<dbReference type="InterPro" id="IPR011009">
    <property type="entry name" value="Kinase-like_dom_sf"/>
</dbReference>
<sequence length="53" mass="5993">EYCPPEFHMEGWYCGKPATVWSLGVLLFAMVCGRFPGPIELLAIDMDLWSDPC</sequence>
<comment type="similarity">
    <text evidence="1">Belongs to the protein kinase superfamily. CAMK Ser/Thr protein kinase family. PIM subfamily.</text>
</comment>
<name>A0ABD0Q5M9_CIRMR</name>
<dbReference type="Proteomes" id="UP001529510">
    <property type="component" value="Unassembled WGS sequence"/>
</dbReference>
<dbReference type="EC" id="2.7.11.1" evidence="2"/>
<evidence type="ECO:0000256" key="3">
    <source>
        <dbReference type="ARBA" id="ARBA00022527"/>
    </source>
</evidence>
<dbReference type="InterPro" id="IPR000719">
    <property type="entry name" value="Prot_kinase_dom"/>
</dbReference>
<feature type="non-terminal residue" evidence="11">
    <location>
        <position position="53"/>
    </location>
</feature>
<evidence type="ECO:0000256" key="2">
    <source>
        <dbReference type="ARBA" id="ARBA00012513"/>
    </source>
</evidence>
<keyword evidence="12" id="KW-1185">Reference proteome</keyword>
<feature type="non-terminal residue" evidence="11">
    <location>
        <position position="1"/>
    </location>
</feature>
<evidence type="ECO:0000313" key="12">
    <source>
        <dbReference type="Proteomes" id="UP001529510"/>
    </source>
</evidence>
<dbReference type="GO" id="GO:0005524">
    <property type="term" value="F:ATP binding"/>
    <property type="evidence" value="ECO:0007669"/>
    <property type="project" value="UniProtKB-KW"/>
</dbReference>
<keyword evidence="5" id="KW-0547">Nucleotide-binding</keyword>
<dbReference type="AlphaFoldDB" id="A0ABD0Q5M9"/>
<dbReference type="EMBL" id="JAMKFB020000011">
    <property type="protein sequence ID" value="KAL0181436.1"/>
    <property type="molecule type" value="Genomic_DNA"/>
</dbReference>
<comment type="catalytic activity">
    <reaction evidence="9">
        <text>L-seryl-[protein] + ATP = O-phospho-L-seryl-[protein] + ADP + H(+)</text>
        <dbReference type="Rhea" id="RHEA:17989"/>
        <dbReference type="Rhea" id="RHEA-COMP:9863"/>
        <dbReference type="Rhea" id="RHEA-COMP:11604"/>
        <dbReference type="ChEBI" id="CHEBI:15378"/>
        <dbReference type="ChEBI" id="CHEBI:29999"/>
        <dbReference type="ChEBI" id="CHEBI:30616"/>
        <dbReference type="ChEBI" id="CHEBI:83421"/>
        <dbReference type="ChEBI" id="CHEBI:456216"/>
        <dbReference type="EC" id="2.7.11.1"/>
    </reaction>
</comment>
<evidence type="ECO:0000256" key="1">
    <source>
        <dbReference type="ARBA" id="ARBA00005505"/>
    </source>
</evidence>
<keyword evidence="4" id="KW-0808">Transferase</keyword>
<gene>
    <name evidence="11" type="ORF">M9458_023842</name>
</gene>
<keyword evidence="7" id="KW-0067">ATP-binding</keyword>
<keyword evidence="6" id="KW-0418">Kinase</keyword>